<accession>A0A0V0J9R1</accession>
<feature type="region of interest" description="Disordered" evidence="3">
    <location>
        <begin position="15"/>
        <end position="79"/>
    </location>
</feature>
<feature type="compositionally biased region" description="Low complexity" evidence="3">
    <location>
        <begin position="372"/>
        <end position="381"/>
    </location>
</feature>
<name>A0A0V0J9R1_SCHSO</name>
<dbReference type="SMART" id="SM00252">
    <property type="entry name" value="SH2"/>
    <property type="match status" value="1"/>
</dbReference>
<dbReference type="AlphaFoldDB" id="A0A0V0J9R1"/>
<feature type="region of interest" description="Disordered" evidence="3">
    <location>
        <begin position="272"/>
        <end position="303"/>
    </location>
</feature>
<feature type="region of interest" description="Disordered" evidence="3">
    <location>
        <begin position="721"/>
        <end position="779"/>
    </location>
</feature>
<dbReference type="InterPro" id="IPR036860">
    <property type="entry name" value="SH2_dom_sf"/>
</dbReference>
<dbReference type="Pfam" id="PF00017">
    <property type="entry name" value="SH2"/>
    <property type="match status" value="1"/>
</dbReference>
<dbReference type="Gene3D" id="3.30.505.10">
    <property type="entry name" value="SH2 domain"/>
    <property type="match status" value="1"/>
</dbReference>
<feature type="compositionally biased region" description="Low complexity" evidence="3">
    <location>
        <begin position="745"/>
        <end position="759"/>
    </location>
</feature>
<organism evidence="5">
    <name type="scientific">Schistocephalus solidus</name>
    <name type="common">Tapeworm</name>
    <dbReference type="NCBI Taxonomy" id="70667"/>
    <lineage>
        <taxon>Eukaryota</taxon>
        <taxon>Metazoa</taxon>
        <taxon>Spiralia</taxon>
        <taxon>Lophotrochozoa</taxon>
        <taxon>Platyhelminthes</taxon>
        <taxon>Cestoda</taxon>
        <taxon>Eucestoda</taxon>
        <taxon>Diphyllobothriidea</taxon>
        <taxon>Diphyllobothriidae</taxon>
        <taxon>Schistocephalus</taxon>
    </lineage>
</organism>
<dbReference type="PANTHER" id="PTHR45734:SF7">
    <property type="entry name" value="EGFR ADAPTER PROTEIN-RELATED"/>
    <property type="match status" value="1"/>
</dbReference>
<dbReference type="InterPro" id="IPR011993">
    <property type="entry name" value="PH-like_dom_sf"/>
</dbReference>
<feature type="compositionally biased region" description="Polar residues" evidence="3">
    <location>
        <begin position="60"/>
        <end position="79"/>
    </location>
</feature>
<reference evidence="5" key="1">
    <citation type="submission" date="2016-01" db="EMBL/GenBank/DDBJ databases">
        <title>Reference transcriptome for the parasite Schistocephalus solidus: insights into the molecular evolution of parasitism.</title>
        <authorList>
            <person name="Hebert F.O."/>
            <person name="Grambauer S."/>
            <person name="Barber I."/>
            <person name="Landry C.R."/>
            <person name="Aubin-Horth N."/>
        </authorList>
    </citation>
    <scope>NUCLEOTIDE SEQUENCE</scope>
</reference>
<feature type="compositionally biased region" description="Low complexity" evidence="3">
    <location>
        <begin position="35"/>
        <end position="51"/>
    </location>
</feature>
<evidence type="ECO:0000259" key="4">
    <source>
        <dbReference type="PROSITE" id="PS50001"/>
    </source>
</evidence>
<feature type="region of interest" description="Disordered" evidence="3">
    <location>
        <begin position="342"/>
        <end position="404"/>
    </location>
</feature>
<feature type="region of interest" description="Disordered" evidence="3">
    <location>
        <begin position="118"/>
        <end position="142"/>
    </location>
</feature>
<feature type="domain" description="SH2" evidence="4">
    <location>
        <begin position="569"/>
        <end position="679"/>
    </location>
</feature>
<keyword evidence="1 2" id="KW-0727">SH2 domain</keyword>
<feature type="compositionally biased region" description="Basic and acidic residues" evidence="3">
    <location>
        <begin position="360"/>
        <end position="369"/>
    </location>
</feature>
<dbReference type="EMBL" id="GEEE01000829">
    <property type="protein sequence ID" value="JAP62396.1"/>
    <property type="molecule type" value="Transcribed_RNA"/>
</dbReference>
<gene>
    <name evidence="5" type="ORF">TR105135</name>
</gene>
<dbReference type="PANTHER" id="PTHR45734">
    <property type="entry name" value="TENSIN"/>
    <property type="match status" value="1"/>
</dbReference>
<dbReference type="GO" id="GO:0005925">
    <property type="term" value="C:focal adhesion"/>
    <property type="evidence" value="ECO:0007669"/>
    <property type="project" value="TreeGrafter"/>
</dbReference>
<evidence type="ECO:0000256" key="2">
    <source>
        <dbReference type="PROSITE-ProRule" id="PRU00191"/>
    </source>
</evidence>
<evidence type="ECO:0000256" key="3">
    <source>
        <dbReference type="SAM" id="MobiDB-lite"/>
    </source>
</evidence>
<feature type="compositionally biased region" description="Polar residues" evidence="3">
    <location>
        <begin position="17"/>
        <end position="26"/>
    </location>
</feature>
<protein>
    <recommendedName>
        <fullName evidence="4">SH2 domain-containing protein</fullName>
    </recommendedName>
</protein>
<evidence type="ECO:0000313" key="5">
    <source>
        <dbReference type="EMBL" id="JAP62396.1"/>
    </source>
</evidence>
<dbReference type="Gene3D" id="2.30.29.30">
    <property type="entry name" value="Pleckstrin-homology domain (PH domain)/Phosphotyrosine-binding domain (PTB)"/>
    <property type="match status" value="1"/>
</dbReference>
<dbReference type="PROSITE" id="PS50001">
    <property type="entry name" value="SH2"/>
    <property type="match status" value="1"/>
</dbReference>
<dbReference type="SUPFAM" id="SSF50729">
    <property type="entry name" value="PH domain-like"/>
    <property type="match status" value="1"/>
</dbReference>
<proteinExistence type="predicted"/>
<sequence>MSTTQELDQLLDELRMTSMNISSSGRPPTVSHPPSYGHSSRSSFNSSHLNSTTPRYPLRSASSSSNNYQRGLSTSGAATGKWSSYQREAAYSSERQFSTSEGGPFKFQRSNSYGQAASALGNSLQPSPPAPAPYRQPVSPSKRYQTTYKTTLTHLPPASPKRFGQVYLTIDPESGCASTTSVGDVHYLSTGSTNRYHTNSTSARDTSLEYREQRLLEELRSAQEQLASLRRANSVSNEPCRPPMTLPLQRRHLAEESLQQQGFLSNRQQSHYLSQHSVHQGSSTYRPQSRLELPNSGFQTASGLPKRALSTANMMNSQGWSYRNGAASEIHSPLGYPTVRSYTTTTSSTGRQMKSPGYSARRERLRMESEQQEQLTRQQQLNRSRMHIGSSSDLHQQQMQRRQHYHSMSTIQPERRAFEELETITLQPIGKGVQDLDSRMGSTTTLSQPPRAAASSMMEGLNRVDNVYPSQRPRAVKNMTNFGKQASAVDISRQNHSGSTSFLSSRRISGGALSDLGGFKERGSEQTLRASNTVIQQRDAHQTVWTRKSPVTFSGSPTLMQVQETAPAWYRLKISRQEAIAILRHQPPGSFLVRDSTTYKDAYGLAVRVAKSQNHTNQKSDDVNSDLVRHYLIETVTTPTRGVRIKGFSVEPIFASLVHLIYEHTRTPLALPCCLVLPAQPTGSSAGFSMPPPPPPVALLGLGTADSDAGTVVLAEGAVASGDTTANNGHPKALNGSTGRNPDFAHSPSQTASSSAASGFGLGGNGGLRQPSPARNITSPLSPTAGLFASELTTPGPNFFCRCLYLGFVDVEWSLGETAVERAVDSLIPETILESVTCDQLGAESPVQYTECQLQVSPQEGILLTDLNRKIFFQRHLSSPSIVFVGVDPRDKMFLHPNHAVLGFQKPRLFGVVIKKLSGEHVCHVFSEFDSNHSAFSIVSQINALLSDNK</sequence>
<evidence type="ECO:0000256" key="1">
    <source>
        <dbReference type="ARBA" id="ARBA00022999"/>
    </source>
</evidence>
<feature type="compositionally biased region" description="Polar residues" evidence="3">
    <location>
        <begin position="272"/>
        <end position="287"/>
    </location>
</feature>
<dbReference type="SUPFAM" id="SSF55550">
    <property type="entry name" value="SH2 domain"/>
    <property type="match status" value="1"/>
</dbReference>
<dbReference type="InterPro" id="IPR000980">
    <property type="entry name" value="SH2"/>
</dbReference>
<dbReference type="InterPro" id="IPR051484">
    <property type="entry name" value="Tensin_PTEN_phosphatase"/>
</dbReference>